<dbReference type="InterPro" id="IPR051162">
    <property type="entry name" value="T4SS_component"/>
</dbReference>
<dbReference type="EMBL" id="CP017836">
    <property type="protein sequence ID" value="APJ05280.1"/>
    <property type="molecule type" value="Genomic_DNA"/>
</dbReference>
<evidence type="ECO:0000256" key="3">
    <source>
        <dbReference type="ARBA" id="ARBA00022840"/>
    </source>
</evidence>
<dbReference type="Pfam" id="PF03135">
    <property type="entry name" value="CagE_TrbE_VirB"/>
    <property type="match status" value="1"/>
</dbReference>
<dbReference type="PANTHER" id="PTHR30121">
    <property type="entry name" value="UNCHARACTERIZED PROTEIN YJGR-RELATED"/>
    <property type="match status" value="1"/>
</dbReference>
<geneLocation type="plasmid" evidence="6">
    <name>pnonnen2</name>
</geneLocation>
<protein>
    <recommendedName>
        <fullName evidence="4">AAA+ ATPase domain-containing protein</fullName>
    </recommendedName>
</protein>
<keyword evidence="5" id="KW-0614">Plasmid</keyword>
<evidence type="ECO:0000259" key="4">
    <source>
        <dbReference type="SMART" id="SM00382"/>
    </source>
</evidence>
<dbReference type="OrthoDB" id="9816422at2"/>
<evidence type="ECO:0000313" key="5">
    <source>
        <dbReference type="EMBL" id="APJ05280.1"/>
    </source>
</evidence>
<dbReference type="KEGG" id="saqi:AXG55_14760"/>
<name>A0A1L4D517_9BACT</name>
<keyword evidence="3" id="KW-0067">ATP-binding</keyword>
<proteinExistence type="inferred from homology"/>
<dbReference type="PANTHER" id="PTHR30121:SF12">
    <property type="entry name" value="TYPE IV SECRETION SYSTEM PROTEIN CAGE"/>
    <property type="match status" value="1"/>
</dbReference>
<dbReference type="Proteomes" id="UP000184731">
    <property type="component" value="Plasmid pnonnen2"/>
</dbReference>
<reference evidence="5 6" key="1">
    <citation type="submission" date="2016-10" db="EMBL/GenBank/DDBJ databases">
        <title>Silvanigrella aquatica sp. nov., isolated from a freshwater lake located in the Black Forest, Germany, description of Silvanigrellaceae fam. nov., Silvanigrellales ord. nov., reclassification of the order Bdellovibrionales in the class Oligoflexia, reclassification of the families Bacteriovoracaceae and Halobacteriovoraceae in the new order Bacteriovoracales ord. nov., and reclassification of the family Pseudobacteriovoracaceae in the order Oligoflexiales.</title>
        <authorList>
            <person name="Hahn M.W."/>
            <person name="Schmidt J."/>
            <person name="Koll U."/>
            <person name="Rohde M."/>
            <person name="Verbag S."/>
            <person name="Pitt A."/>
            <person name="Nakai R."/>
            <person name="Naganuma T."/>
            <person name="Lang E."/>
        </authorList>
    </citation>
    <scope>NUCLEOTIDE SEQUENCE [LARGE SCALE GENOMIC DNA]</scope>
    <source>
        <strain evidence="5 6">MWH-Nonnen-W8red</strain>
        <plasmid evidence="6">Plasmid pnonnen2</plasmid>
    </source>
</reference>
<keyword evidence="2" id="KW-0547">Nucleotide-binding</keyword>
<dbReference type="SUPFAM" id="SSF52540">
    <property type="entry name" value="P-loop containing nucleoside triphosphate hydrolases"/>
    <property type="match status" value="1"/>
</dbReference>
<accession>A0A1L4D517</accession>
<dbReference type="Gene3D" id="3.40.50.300">
    <property type="entry name" value="P-loop containing nucleotide triphosphate hydrolases"/>
    <property type="match status" value="2"/>
</dbReference>
<dbReference type="Pfam" id="PF19044">
    <property type="entry name" value="P-loop_TraG"/>
    <property type="match status" value="1"/>
</dbReference>
<evidence type="ECO:0000256" key="2">
    <source>
        <dbReference type="ARBA" id="ARBA00022741"/>
    </source>
</evidence>
<organism evidence="5 6">
    <name type="scientific">Silvanigrella aquatica</name>
    <dbReference type="NCBI Taxonomy" id="1915309"/>
    <lineage>
        <taxon>Bacteria</taxon>
        <taxon>Pseudomonadati</taxon>
        <taxon>Bdellovibrionota</taxon>
        <taxon>Oligoflexia</taxon>
        <taxon>Silvanigrellales</taxon>
        <taxon>Silvanigrellaceae</taxon>
        <taxon>Silvanigrella</taxon>
    </lineage>
</organism>
<feature type="domain" description="AAA+ ATPase" evidence="4">
    <location>
        <begin position="451"/>
        <end position="723"/>
    </location>
</feature>
<dbReference type="SMART" id="SM00382">
    <property type="entry name" value="AAA"/>
    <property type="match status" value="1"/>
</dbReference>
<dbReference type="InterPro" id="IPR003593">
    <property type="entry name" value="AAA+_ATPase"/>
</dbReference>
<dbReference type="RefSeq" id="WP_148698943.1">
    <property type="nucleotide sequence ID" value="NZ_CP017836.1"/>
</dbReference>
<dbReference type="AlphaFoldDB" id="A0A1L4D517"/>
<dbReference type="GO" id="GO:0005524">
    <property type="term" value="F:ATP binding"/>
    <property type="evidence" value="ECO:0007669"/>
    <property type="project" value="UniProtKB-KW"/>
</dbReference>
<evidence type="ECO:0000313" key="6">
    <source>
        <dbReference type="Proteomes" id="UP000184731"/>
    </source>
</evidence>
<dbReference type="InterPro" id="IPR043964">
    <property type="entry name" value="P-loop_TraG"/>
</dbReference>
<comment type="similarity">
    <text evidence="1">Belongs to the TrbE/VirB4 family.</text>
</comment>
<evidence type="ECO:0000256" key="1">
    <source>
        <dbReference type="ARBA" id="ARBA00006512"/>
    </source>
</evidence>
<dbReference type="InterPro" id="IPR027417">
    <property type="entry name" value="P-loop_NTPase"/>
</dbReference>
<sequence length="858" mass="98597">MWPKFFKKERGLDSYLPYIGFVENSVMFLKSGGFLTTFEIRGKDLSSSTKYELGHVSRIINSALMKLGDGWMAHIDTIRNESRYYPSENECFFSDYVTKAIDASRRVIFESSDTCYENKYYLNLTFTPANLVNKKMFFLFETEDSSNKKEDNLNKILKKYEESIVKFINIFSTEIFVKRLSSEEMLSYFHYCISGLSHKVALPVVPMYLDYILASRDLICGFKPKIGNKHIRAIAIKSFPSYLQAGFLEILNNLPFEFRFNSRFIFLDQSTSRKKIEKIRKDWDEAKNTIQSMINDKIGSQSTSFQSGDAVDMMHDADAAVRENQTQELGYGFYTASIVIMNEDEEVADNNANEILKLLEQIGLPGFVESINAVEAYLGSIPGVSFANIRKPIVSTHNLAHLMPLTAAWSGDERHPNNKYSNKETGKKAPPMFYAASEGRTPFRVSLHVSDVGHTLLIGPPGSGKSTLLAFIAAQQFRYKNAQVFAFDKGLSMYLLCKAAGGSHFNLSVSKNQQEEEQQHISFCPLANIDNPDEKSWAIEWLTTIFELQRNRKISPEEQAAITKAIDIMSKETKTSNERILSKFVSQVQNIEIRSAFSPYINKDMYGSIFNGERDFISSAKFNVFEMDELMEKGENILLPALLYMFKVIRNKLDGTPTLLILDEAWVFFKHEIFSSRIEQWLREMRRFNCAVIFATQTVSEIKKSSIVTVILETCKTKIYLANPSVASNKETYEIYESFGLNERQIDIISKAQMKRDYYLSSEVGNRLFEILFDKLSLAFIGVSDRDDIKKAKELMRIDENNWVINWLKYRKISEDWVEYVSELKKDMTDDNSLIYNDIIKNDFMAPAIKNEKLAEYI</sequence>
<keyword evidence="6" id="KW-1185">Reference proteome</keyword>
<gene>
    <name evidence="5" type="ORF">AXG55_14760</name>
</gene>
<dbReference type="InterPro" id="IPR018145">
    <property type="entry name" value="CagE_TrbE_VirB_cntrl_dom"/>
</dbReference>